<comment type="caution">
    <text evidence="2">The sequence shown here is derived from an EMBL/GenBank/DDBJ whole genome shotgun (WGS) entry which is preliminary data.</text>
</comment>
<dbReference type="EMBL" id="VHSF01000001">
    <property type="protein sequence ID" value="TRO66351.1"/>
    <property type="molecule type" value="Genomic_DNA"/>
</dbReference>
<feature type="compositionally biased region" description="Basic and acidic residues" evidence="1">
    <location>
        <begin position="332"/>
        <end position="343"/>
    </location>
</feature>
<feature type="compositionally biased region" description="Polar residues" evidence="1">
    <location>
        <begin position="345"/>
        <end position="368"/>
    </location>
</feature>
<feature type="compositionally biased region" description="Basic and acidic residues" evidence="1">
    <location>
        <begin position="369"/>
        <end position="379"/>
    </location>
</feature>
<feature type="compositionally biased region" description="Basic and acidic residues" evidence="1">
    <location>
        <begin position="228"/>
        <end position="243"/>
    </location>
</feature>
<reference evidence="2 3" key="1">
    <citation type="submission" date="2019-06" db="EMBL/GenBank/DDBJ databases">
        <title>Gramella sabulilitoris sp. nov., isolated from a marine sand.</title>
        <authorList>
            <person name="Yoon J.-H."/>
        </authorList>
    </citation>
    <scope>NUCLEOTIDE SEQUENCE [LARGE SCALE GENOMIC DNA]</scope>
    <source>
        <strain evidence="2 3">HSMS-1</strain>
    </source>
</reference>
<name>A0A550I5X1_9FLAO</name>
<feature type="region of interest" description="Disordered" evidence="1">
    <location>
        <begin position="217"/>
        <end position="428"/>
    </location>
</feature>
<sequence>MRNLTLIFALFFIGWSVSASVISKPATFNYYNYNDSFIFVEGGVEFAIYPNGEFDFYFNPDFRRGNSVHISTPNVNISYNAGYNYEPYVQYDDYGAVIQIENVPIYYDYYGRIIQAGNIFLNYNNFGRLARVGNLHIHYNHAHRITHYSGFINHYNRHYVYRPWHDYYRRPHVNVSVVFGRPYRAFYEPRRISYNQYVTVYNNYYVKERRQRNFYRPSQRVKSYNYGRRTDSRRDIAHVRSRNEYNAPATRKGVARERSYSDRKNKVRTDSRRIEKRNTSDRNQRIYSDRTERSTNSKGRANRVDNSTRTKQTSNSDRYEKRRERKPSATVENRRSSRLEKASPRTGQRSVQSGSNTRVNKTAPAQRSRTVEKSSRNSERNSTVNRQKRRSDVHVNKRTSAGSTRNESVRSKKSTSRRSSARNMDNRL</sequence>
<evidence type="ECO:0000256" key="1">
    <source>
        <dbReference type="SAM" id="MobiDB-lite"/>
    </source>
</evidence>
<keyword evidence="3" id="KW-1185">Reference proteome</keyword>
<gene>
    <name evidence="2" type="ORF">FGM01_00260</name>
</gene>
<dbReference type="AlphaFoldDB" id="A0A550I5X1"/>
<feature type="compositionally biased region" description="Basic and acidic residues" evidence="1">
    <location>
        <begin position="254"/>
        <end position="295"/>
    </location>
</feature>
<dbReference type="RefSeq" id="WP_143409121.1">
    <property type="nucleotide sequence ID" value="NZ_VHSF01000001.1"/>
</dbReference>
<accession>A0A550I5X1</accession>
<evidence type="ECO:0000313" key="3">
    <source>
        <dbReference type="Proteomes" id="UP000315131"/>
    </source>
</evidence>
<organism evidence="2 3">
    <name type="scientific">Christiangramia sabulilitoris</name>
    <dbReference type="NCBI Taxonomy" id="2583991"/>
    <lineage>
        <taxon>Bacteria</taxon>
        <taxon>Pseudomonadati</taxon>
        <taxon>Bacteroidota</taxon>
        <taxon>Flavobacteriia</taxon>
        <taxon>Flavobacteriales</taxon>
        <taxon>Flavobacteriaceae</taxon>
        <taxon>Christiangramia</taxon>
    </lineage>
</organism>
<proteinExistence type="predicted"/>
<evidence type="ECO:0000313" key="2">
    <source>
        <dbReference type="EMBL" id="TRO66351.1"/>
    </source>
</evidence>
<dbReference type="Proteomes" id="UP000315131">
    <property type="component" value="Unassembled WGS sequence"/>
</dbReference>
<dbReference type="OrthoDB" id="750023at2"/>
<feature type="compositionally biased region" description="Basic residues" evidence="1">
    <location>
        <begin position="411"/>
        <end position="420"/>
    </location>
</feature>
<protein>
    <submittedName>
        <fullName evidence="2">Uncharacterized protein</fullName>
    </submittedName>
</protein>